<keyword evidence="14" id="KW-0175">Coiled coil</keyword>
<evidence type="ECO:0000256" key="7">
    <source>
        <dbReference type="ARBA" id="ARBA00022692"/>
    </source>
</evidence>
<dbReference type="Proteomes" id="UP000553776">
    <property type="component" value="Unassembled WGS sequence"/>
</dbReference>
<dbReference type="Gene3D" id="3.30.565.10">
    <property type="entry name" value="Histidine kinase-like ATPase, C-terminal domain"/>
    <property type="match status" value="1"/>
</dbReference>
<dbReference type="SMART" id="SM00387">
    <property type="entry name" value="HATPase_c"/>
    <property type="match status" value="1"/>
</dbReference>
<dbReference type="Pfam" id="PF00672">
    <property type="entry name" value="HAMP"/>
    <property type="match status" value="1"/>
</dbReference>
<feature type="transmembrane region" description="Helical" evidence="15">
    <location>
        <begin position="301"/>
        <end position="322"/>
    </location>
</feature>
<accession>A0A841TQV6</accession>
<keyword evidence="8" id="KW-0547">Nucleotide-binding</keyword>
<comment type="caution">
    <text evidence="18">The sequence shown here is derived from an EMBL/GenBank/DDBJ whole genome shotgun (WGS) entry which is preliminary data.</text>
</comment>
<dbReference type="PRINTS" id="PR00344">
    <property type="entry name" value="BCTRLSENSOR"/>
</dbReference>
<dbReference type="PROSITE" id="PS50109">
    <property type="entry name" value="HIS_KIN"/>
    <property type="match status" value="1"/>
</dbReference>
<comment type="catalytic activity">
    <reaction evidence="1">
        <text>ATP + protein L-histidine = ADP + protein N-phospho-L-histidine.</text>
        <dbReference type="EC" id="2.7.13.3"/>
    </reaction>
</comment>
<keyword evidence="13 15" id="KW-0472">Membrane</keyword>
<evidence type="ECO:0000256" key="15">
    <source>
        <dbReference type="SAM" id="Phobius"/>
    </source>
</evidence>
<dbReference type="AlphaFoldDB" id="A0A841TQV6"/>
<keyword evidence="7 15" id="KW-0812">Transmembrane</keyword>
<dbReference type="PROSITE" id="PS50885">
    <property type="entry name" value="HAMP"/>
    <property type="match status" value="1"/>
</dbReference>
<dbReference type="RefSeq" id="WP_185134567.1">
    <property type="nucleotide sequence ID" value="NZ_JACJVR010000012.1"/>
</dbReference>
<dbReference type="PANTHER" id="PTHR34220:SF7">
    <property type="entry name" value="SENSOR HISTIDINE KINASE YPDA"/>
    <property type="match status" value="1"/>
</dbReference>
<keyword evidence="6" id="KW-0808">Transferase</keyword>
<dbReference type="GO" id="GO:0000155">
    <property type="term" value="F:phosphorelay sensor kinase activity"/>
    <property type="evidence" value="ECO:0007669"/>
    <property type="project" value="InterPro"/>
</dbReference>
<name>A0A841TQV6_9BACL</name>
<keyword evidence="9 18" id="KW-0418">Kinase</keyword>
<dbReference type="SUPFAM" id="SSF158472">
    <property type="entry name" value="HAMP domain-like"/>
    <property type="match status" value="1"/>
</dbReference>
<dbReference type="Gene3D" id="1.10.8.500">
    <property type="entry name" value="HAMP domain in histidine kinase"/>
    <property type="match status" value="1"/>
</dbReference>
<evidence type="ECO:0000256" key="9">
    <source>
        <dbReference type="ARBA" id="ARBA00022777"/>
    </source>
</evidence>
<organism evidence="18 19">
    <name type="scientific">Cohnella xylanilytica</name>
    <dbReference type="NCBI Taxonomy" id="557555"/>
    <lineage>
        <taxon>Bacteria</taxon>
        <taxon>Bacillati</taxon>
        <taxon>Bacillota</taxon>
        <taxon>Bacilli</taxon>
        <taxon>Bacillales</taxon>
        <taxon>Paenibacillaceae</taxon>
        <taxon>Cohnella</taxon>
    </lineage>
</organism>
<reference evidence="18 19" key="1">
    <citation type="submission" date="2020-08" db="EMBL/GenBank/DDBJ databases">
        <title>Cohnella phylogeny.</title>
        <authorList>
            <person name="Dunlap C."/>
        </authorList>
    </citation>
    <scope>NUCLEOTIDE SEQUENCE [LARGE SCALE GENOMIC DNA]</scope>
    <source>
        <strain evidence="18 19">DSM 25239</strain>
    </source>
</reference>
<evidence type="ECO:0000256" key="8">
    <source>
        <dbReference type="ARBA" id="ARBA00022741"/>
    </source>
</evidence>
<dbReference type="InterPro" id="IPR010559">
    <property type="entry name" value="Sig_transdc_His_kin_internal"/>
</dbReference>
<feature type="coiled-coil region" evidence="14">
    <location>
        <begin position="43"/>
        <end position="70"/>
    </location>
</feature>
<evidence type="ECO:0000256" key="12">
    <source>
        <dbReference type="ARBA" id="ARBA00023012"/>
    </source>
</evidence>
<evidence type="ECO:0000256" key="6">
    <source>
        <dbReference type="ARBA" id="ARBA00022679"/>
    </source>
</evidence>
<evidence type="ECO:0000256" key="4">
    <source>
        <dbReference type="ARBA" id="ARBA00022475"/>
    </source>
</evidence>
<evidence type="ECO:0000256" key="11">
    <source>
        <dbReference type="ARBA" id="ARBA00022989"/>
    </source>
</evidence>
<evidence type="ECO:0000313" key="19">
    <source>
        <dbReference type="Proteomes" id="UP000553776"/>
    </source>
</evidence>
<dbReference type="InterPro" id="IPR050640">
    <property type="entry name" value="Bact_2-comp_sensor_kinase"/>
</dbReference>
<dbReference type="PANTHER" id="PTHR34220">
    <property type="entry name" value="SENSOR HISTIDINE KINASE YPDA"/>
    <property type="match status" value="1"/>
</dbReference>
<protein>
    <recommendedName>
        <fullName evidence="3">histidine kinase</fullName>
        <ecNumber evidence="3">2.7.13.3</ecNumber>
    </recommendedName>
</protein>
<dbReference type="SMART" id="SM00304">
    <property type="entry name" value="HAMP"/>
    <property type="match status" value="1"/>
</dbReference>
<dbReference type="EC" id="2.7.13.3" evidence="3"/>
<dbReference type="CDD" id="cd06225">
    <property type="entry name" value="HAMP"/>
    <property type="match status" value="1"/>
</dbReference>
<dbReference type="InterPro" id="IPR033479">
    <property type="entry name" value="dCache_1"/>
</dbReference>
<evidence type="ECO:0000256" key="1">
    <source>
        <dbReference type="ARBA" id="ARBA00000085"/>
    </source>
</evidence>
<dbReference type="Pfam" id="PF02518">
    <property type="entry name" value="HATPase_c"/>
    <property type="match status" value="1"/>
</dbReference>
<evidence type="ECO:0000256" key="10">
    <source>
        <dbReference type="ARBA" id="ARBA00022840"/>
    </source>
</evidence>
<dbReference type="InterPro" id="IPR004358">
    <property type="entry name" value="Sig_transdc_His_kin-like_C"/>
</dbReference>
<evidence type="ECO:0000256" key="14">
    <source>
        <dbReference type="SAM" id="Coils"/>
    </source>
</evidence>
<gene>
    <name evidence="18" type="ORF">H7B90_03880</name>
</gene>
<evidence type="ECO:0000256" key="3">
    <source>
        <dbReference type="ARBA" id="ARBA00012438"/>
    </source>
</evidence>
<dbReference type="InterPro" id="IPR005467">
    <property type="entry name" value="His_kinase_dom"/>
</dbReference>
<sequence>MLAKWGLRWKLLLLIILAIAVPLSLQGAATYRIFSSSTERRATEHAEQINEQINRNLDRTLAEMQRLSLTPLYDPNVLDILGKYSDVVSTAGLRPTIEEREKMFLYISGAAYGRQEVRGIQIIAGNGFIFTNTDSTLIQFADYRRLPWIAGVIGADGAWSLLPPHPIDYYAPGDAGNYFSVARVLREPGSNRHLGLIVIDLKLDVFADMLANYRFEENGSLFVVNENNDLFYAKTGGDGVNAWAEDPPSIRPSDRSGVYDREVEGRRYLAVMDDSDYSGLKVISYIPESELLKESGQLRRFTILLAAVFMTAAGVVAIFFAYRISQPLVKLKQKMLRVETGDFSQRVPVETQDEIGQLGRGFNRMTEEIDRLVNEVYAVELRQKEAELANLQSQINPHFIYNTLESINMMAIRGSNYDVSDMVTALGGMLRYAISPTDRTVPLEEELTSVGAYLRIQQLRYGDRLRIVFDVEAGAERLEVPKLILQPLVENAIFHGIGDREEGGEIWIGAARFEEELLLTVRDDGAGMGEDELARLRESLLSFEPPGSSRRGRGLALRNIAQRIRLIFGPSAELHIDGSPGQGLAVTITIPATERRTRDDQAYAG</sequence>
<evidence type="ECO:0000313" key="18">
    <source>
        <dbReference type="EMBL" id="MBB6690535.1"/>
    </source>
</evidence>
<feature type="domain" description="Histidine kinase" evidence="16">
    <location>
        <begin position="484"/>
        <end position="594"/>
    </location>
</feature>
<dbReference type="EMBL" id="JACJVR010000012">
    <property type="protein sequence ID" value="MBB6690535.1"/>
    <property type="molecule type" value="Genomic_DNA"/>
</dbReference>
<dbReference type="SUPFAM" id="SSF55874">
    <property type="entry name" value="ATPase domain of HSP90 chaperone/DNA topoisomerase II/histidine kinase"/>
    <property type="match status" value="1"/>
</dbReference>
<keyword evidence="19" id="KW-1185">Reference proteome</keyword>
<keyword evidence="5" id="KW-0597">Phosphoprotein</keyword>
<dbReference type="GO" id="GO:0005524">
    <property type="term" value="F:ATP binding"/>
    <property type="evidence" value="ECO:0007669"/>
    <property type="project" value="UniProtKB-KW"/>
</dbReference>
<dbReference type="InterPro" id="IPR003660">
    <property type="entry name" value="HAMP_dom"/>
</dbReference>
<comment type="subcellular location">
    <subcellularLocation>
        <location evidence="2">Cell membrane</location>
        <topology evidence="2">Multi-pass membrane protein</topology>
    </subcellularLocation>
</comment>
<evidence type="ECO:0000259" key="17">
    <source>
        <dbReference type="PROSITE" id="PS50885"/>
    </source>
</evidence>
<dbReference type="Gene3D" id="3.30.450.20">
    <property type="entry name" value="PAS domain"/>
    <property type="match status" value="1"/>
</dbReference>
<proteinExistence type="predicted"/>
<dbReference type="Pfam" id="PF06580">
    <property type="entry name" value="His_kinase"/>
    <property type="match status" value="1"/>
</dbReference>
<dbReference type="InterPro" id="IPR003594">
    <property type="entry name" value="HATPase_dom"/>
</dbReference>
<keyword evidence="12" id="KW-0902">Two-component regulatory system</keyword>
<dbReference type="GO" id="GO:0005886">
    <property type="term" value="C:plasma membrane"/>
    <property type="evidence" value="ECO:0007669"/>
    <property type="project" value="UniProtKB-SubCell"/>
</dbReference>
<keyword evidence="4" id="KW-1003">Cell membrane</keyword>
<evidence type="ECO:0000256" key="5">
    <source>
        <dbReference type="ARBA" id="ARBA00022553"/>
    </source>
</evidence>
<evidence type="ECO:0000256" key="13">
    <source>
        <dbReference type="ARBA" id="ARBA00023136"/>
    </source>
</evidence>
<feature type="domain" description="HAMP" evidence="17">
    <location>
        <begin position="322"/>
        <end position="374"/>
    </location>
</feature>
<evidence type="ECO:0000259" key="16">
    <source>
        <dbReference type="PROSITE" id="PS50109"/>
    </source>
</evidence>
<dbReference type="Pfam" id="PF02743">
    <property type="entry name" value="dCache_1"/>
    <property type="match status" value="1"/>
</dbReference>
<dbReference type="InterPro" id="IPR036890">
    <property type="entry name" value="HATPase_C_sf"/>
</dbReference>
<keyword evidence="11 15" id="KW-1133">Transmembrane helix</keyword>
<evidence type="ECO:0000256" key="2">
    <source>
        <dbReference type="ARBA" id="ARBA00004651"/>
    </source>
</evidence>
<keyword evidence="10" id="KW-0067">ATP-binding</keyword>